<dbReference type="CDD" id="cd02440">
    <property type="entry name" value="AdoMet_MTases"/>
    <property type="match status" value="1"/>
</dbReference>
<dbReference type="EMBL" id="JBHSHL010000025">
    <property type="protein sequence ID" value="MFC4804827.1"/>
    <property type="molecule type" value="Genomic_DNA"/>
</dbReference>
<dbReference type="SUPFAM" id="SSF53335">
    <property type="entry name" value="S-adenosyl-L-methionine-dependent methyltransferases"/>
    <property type="match status" value="1"/>
</dbReference>
<name>A0ABV9QL82_9FIRM</name>
<keyword evidence="2" id="KW-1185">Reference proteome</keyword>
<dbReference type="GO" id="GO:0008168">
    <property type="term" value="F:methyltransferase activity"/>
    <property type="evidence" value="ECO:0007669"/>
    <property type="project" value="UniProtKB-KW"/>
</dbReference>
<dbReference type="EC" id="2.1.1.-" evidence="1"/>
<dbReference type="Pfam" id="PF06962">
    <property type="entry name" value="rRNA_methylase"/>
    <property type="match status" value="1"/>
</dbReference>
<sequence>MNRITNLNDISLFLCERYMPKVEVAVDITLGNGLDVEKFLPYIGCKLIAIDIQQEAIDNARNRLAKTVPAEQLQKVEFVHDTHTNIDKYVEKADLIFGNLGYLPNSNHKIMTRPESTLICLGKALDILNVNGLLSVVSYLGQDRGKEHSIIKSFFESLDPRQFKVIDINPLNQDEMAPTLFLCQKVDETRE</sequence>
<evidence type="ECO:0000313" key="2">
    <source>
        <dbReference type="Proteomes" id="UP001595916"/>
    </source>
</evidence>
<organism evidence="1 2">
    <name type="scientific">Filifactor villosus</name>
    <dbReference type="NCBI Taxonomy" id="29374"/>
    <lineage>
        <taxon>Bacteria</taxon>
        <taxon>Bacillati</taxon>
        <taxon>Bacillota</taxon>
        <taxon>Clostridia</taxon>
        <taxon>Peptostreptococcales</taxon>
        <taxon>Filifactoraceae</taxon>
        <taxon>Filifactor</taxon>
    </lineage>
</organism>
<evidence type="ECO:0000313" key="1">
    <source>
        <dbReference type="EMBL" id="MFC4804827.1"/>
    </source>
</evidence>
<dbReference type="GO" id="GO:0032259">
    <property type="term" value="P:methylation"/>
    <property type="evidence" value="ECO:0007669"/>
    <property type="project" value="UniProtKB-KW"/>
</dbReference>
<dbReference type="Proteomes" id="UP001595916">
    <property type="component" value="Unassembled WGS sequence"/>
</dbReference>
<keyword evidence="1" id="KW-0808">Transferase</keyword>
<dbReference type="InterPro" id="IPR010719">
    <property type="entry name" value="MnmM_MeTrfase"/>
</dbReference>
<dbReference type="InterPro" id="IPR029063">
    <property type="entry name" value="SAM-dependent_MTases_sf"/>
</dbReference>
<dbReference type="Gene3D" id="3.40.50.150">
    <property type="entry name" value="Vaccinia Virus protein VP39"/>
    <property type="match status" value="1"/>
</dbReference>
<reference evidence="2" key="1">
    <citation type="journal article" date="2019" name="Int. J. Syst. Evol. Microbiol.">
        <title>The Global Catalogue of Microorganisms (GCM) 10K type strain sequencing project: providing services to taxonomists for standard genome sequencing and annotation.</title>
        <authorList>
            <consortium name="The Broad Institute Genomics Platform"/>
            <consortium name="The Broad Institute Genome Sequencing Center for Infectious Disease"/>
            <person name="Wu L."/>
            <person name="Ma J."/>
        </authorList>
    </citation>
    <scope>NUCLEOTIDE SEQUENCE [LARGE SCALE GENOMIC DNA]</scope>
    <source>
        <strain evidence="2">CCUG 46385</strain>
    </source>
</reference>
<protein>
    <submittedName>
        <fullName evidence="1">tRNA (Mnm(5)s(2)U34)-methyltransferase</fullName>
        <ecNumber evidence="1">2.1.1.-</ecNumber>
    </submittedName>
</protein>
<dbReference type="RefSeq" id="WP_379788352.1">
    <property type="nucleotide sequence ID" value="NZ_JBHSHL010000025.1"/>
</dbReference>
<gene>
    <name evidence="1" type="ORF">ACFO4R_07005</name>
</gene>
<dbReference type="PANTHER" id="PTHR35276:SF1">
    <property type="entry name" value="TRNA (MNM(5)S(2)U34)-METHYLTRANSFERASE, CHLOROPLASTIC"/>
    <property type="match status" value="1"/>
</dbReference>
<proteinExistence type="predicted"/>
<accession>A0ABV9QL82</accession>
<keyword evidence="1" id="KW-0489">Methyltransferase</keyword>
<comment type="caution">
    <text evidence="1">The sequence shown here is derived from an EMBL/GenBank/DDBJ whole genome shotgun (WGS) entry which is preliminary data.</text>
</comment>
<dbReference type="PANTHER" id="PTHR35276">
    <property type="entry name" value="S-ADENOSYL-L-METHIONINE-DEPENDENT METHYLTRANSFERASES SUPERFAMILY PROTEIN"/>
    <property type="match status" value="1"/>
</dbReference>